<keyword evidence="1 3" id="KW-0378">Hydrolase</keyword>
<name>A0ABT7VKU3_9LACO</name>
<dbReference type="RefSeq" id="WP_289559137.1">
    <property type="nucleotide sequence ID" value="NZ_JAUDEO010000007.1"/>
</dbReference>
<evidence type="ECO:0000256" key="1">
    <source>
        <dbReference type="ARBA" id="ARBA00022801"/>
    </source>
</evidence>
<proteinExistence type="predicted"/>
<reference evidence="3" key="1">
    <citation type="submission" date="2023-06" db="EMBL/GenBank/DDBJ databases">
        <title>Identification and characterization of horizontal gene transfer across gut microbiota members of farm animals based on homology search.</title>
        <authorList>
            <person name="Schwarzerova J."/>
            <person name="Nykrynova M."/>
            <person name="Jureckova K."/>
            <person name="Cejkova D."/>
            <person name="Rychlik I."/>
        </authorList>
    </citation>
    <scope>NUCLEOTIDE SEQUENCE</scope>
    <source>
        <strain evidence="3">105_WCHN</strain>
    </source>
</reference>
<dbReference type="PANTHER" id="PTHR48081:SF8">
    <property type="entry name" value="ALPHA_BETA HYDROLASE FOLD-3 DOMAIN-CONTAINING PROTEIN-RELATED"/>
    <property type="match status" value="1"/>
</dbReference>
<dbReference type="InterPro" id="IPR050300">
    <property type="entry name" value="GDXG_lipolytic_enzyme"/>
</dbReference>
<reference evidence="3" key="2">
    <citation type="submission" date="2023-06" db="EMBL/GenBank/DDBJ databases">
        <authorList>
            <person name="Zeman M."/>
            <person name="Kubasova T."/>
            <person name="Jahodarova E."/>
            <person name="Nykrynova M."/>
            <person name="Rychlik I."/>
        </authorList>
    </citation>
    <scope>NUCLEOTIDE SEQUENCE</scope>
    <source>
        <strain evidence="3">105_WCHN</strain>
    </source>
</reference>
<gene>
    <name evidence="3" type="ORF">QUW46_02030</name>
</gene>
<dbReference type="EMBL" id="JAUDEO010000007">
    <property type="protein sequence ID" value="MDM8333363.1"/>
    <property type="molecule type" value="Genomic_DNA"/>
</dbReference>
<dbReference type="GO" id="GO:0016787">
    <property type="term" value="F:hydrolase activity"/>
    <property type="evidence" value="ECO:0007669"/>
    <property type="project" value="UniProtKB-KW"/>
</dbReference>
<accession>A0ABT7VKU3</accession>
<comment type="caution">
    <text evidence="3">The sequence shown here is derived from an EMBL/GenBank/DDBJ whole genome shotgun (WGS) entry which is preliminary data.</text>
</comment>
<dbReference type="Pfam" id="PF07859">
    <property type="entry name" value="Abhydrolase_3"/>
    <property type="match status" value="1"/>
</dbReference>
<dbReference type="InterPro" id="IPR029058">
    <property type="entry name" value="AB_hydrolase_fold"/>
</dbReference>
<dbReference type="InterPro" id="IPR013094">
    <property type="entry name" value="AB_hydrolase_3"/>
</dbReference>
<protein>
    <submittedName>
        <fullName evidence="3">Alpha/beta hydrolase</fullName>
    </submittedName>
</protein>
<evidence type="ECO:0000259" key="2">
    <source>
        <dbReference type="Pfam" id="PF07859"/>
    </source>
</evidence>
<evidence type="ECO:0000313" key="3">
    <source>
        <dbReference type="EMBL" id="MDM8333363.1"/>
    </source>
</evidence>
<dbReference type="PANTHER" id="PTHR48081">
    <property type="entry name" value="AB HYDROLASE SUPERFAMILY PROTEIN C4A8.06C"/>
    <property type="match status" value="1"/>
</dbReference>
<dbReference type="Proteomes" id="UP001529423">
    <property type="component" value="Unassembled WGS sequence"/>
</dbReference>
<organism evidence="3 4">
    <name type="scientific">Limosilactobacillus panis</name>
    <dbReference type="NCBI Taxonomy" id="47493"/>
    <lineage>
        <taxon>Bacteria</taxon>
        <taxon>Bacillati</taxon>
        <taxon>Bacillota</taxon>
        <taxon>Bacilli</taxon>
        <taxon>Lactobacillales</taxon>
        <taxon>Lactobacillaceae</taxon>
        <taxon>Limosilactobacillus</taxon>
    </lineage>
</organism>
<sequence>MDRLKIFRTGIAARVAGNFESSMKELHRCGHSRSNKSTFVEMGIQLSGFKHALTDHQAFDQLVATARLANQQPYVMPEVRFTVRLHQTKHEGMTIYTLNRQGTSQRTIVYLAGGAYLQQPDKTHWEYLNRLAERTGAQVIVPLYPLAPNNTFRTAYQQLAQLYVRLYAMSPASDITLMGDSAGAGLALGFSEYLGQRGLPQPGHLILFSPWLDLDLTNPLIDKYADEDVTLAPWGLRQVGQLWAGNVDHRDFRVSPLYGNLDQLRDVHLYVGTREIMYPDANDFVQKLRAARIPVDYHVGRRLFHIYPLYQIPEAAAVMDQVVQVVNE</sequence>
<keyword evidence="4" id="KW-1185">Reference proteome</keyword>
<dbReference type="Gene3D" id="3.40.50.1820">
    <property type="entry name" value="alpha/beta hydrolase"/>
    <property type="match status" value="1"/>
</dbReference>
<feature type="domain" description="Alpha/beta hydrolase fold-3" evidence="2">
    <location>
        <begin position="108"/>
        <end position="307"/>
    </location>
</feature>
<dbReference type="SUPFAM" id="SSF53474">
    <property type="entry name" value="alpha/beta-Hydrolases"/>
    <property type="match status" value="1"/>
</dbReference>
<evidence type="ECO:0000313" key="4">
    <source>
        <dbReference type="Proteomes" id="UP001529423"/>
    </source>
</evidence>